<feature type="domain" description="Shikimate dehydrogenase substrate binding N-terminal" evidence="10">
    <location>
        <begin position="7"/>
        <end position="89"/>
    </location>
</feature>
<dbReference type="SUPFAM" id="SSF51735">
    <property type="entry name" value="NAD(P)-binding Rossmann-fold domains"/>
    <property type="match status" value="1"/>
</dbReference>
<sequence length="280" mass="30255">MKQLYGVIGCPVSHSLSPVMHKAAYEELSINADYHAFHVEEKDLKEAVNGIRALGIRGINVTIPHKVSIIPYLDEIDPLAEEIGAVNTVVNVEGRLIGYNTDGEGYVHGLLPVLTKDFAEMRVLIIGAGGAARGVSLTLAKYGIREMCITNRTESKGRHLADDCSRLTEAAVLSLGRAQAELPGFDLIINTTSIGMAPDIDRMPLSLETLSQGAIVSDLIYTPAKTRWLQEAENKGAIIQNGLDMFVNQGALAFEKWTGKSAPKEIMKAKVLEKLGGNSC</sequence>
<dbReference type="HAMAP" id="MF_00222">
    <property type="entry name" value="Shikimate_DH_AroE"/>
    <property type="match status" value="1"/>
</dbReference>
<reference evidence="12" key="1">
    <citation type="submission" date="2020-06" db="EMBL/GenBank/DDBJ databases">
        <title>Insight into the genomes of haloalkaliphilic bacilli from Kenyan soda lakes.</title>
        <authorList>
            <person name="Mwirichia R."/>
            <person name="Villamizar G.C."/>
            <person name="Poehlein A."/>
            <person name="Mugweru J."/>
            <person name="Kipnyargis A."/>
            <person name="Kiplimo D."/>
            <person name="Orwa P."/>
            <person name="Daniel R."/>
        </authorList>
    </citation>
    <scope>NUCLEOTIDE SEQUENCE</scope>
    <source>
        <strain evidence="12">B1096_S55</strain>
    </source>
</reference>
<evidence type="ECO:0000313" key="12">
    <source>
        <dbReference type="EMBL" id="MCR6096817.1"/>
    </source>
</evidence>
<feature type="binding site" evidence="8">
    <location>
        <position position="221"/>
    </location>
    <ligand>
        <name>shikimate</name>
        <dbReference type="ChEBI" id="CHEBI:36208"/>
    </ligand>
</feature>
<evidence type="ECO:0000313" key="13">
    <source>
        <dbReference type="Proteomes" id="UP001057753"/>
    </source>
</evidence>
<comment type="catalytic activity">
    <reaction evidence="7 8">
        <text>shikimate + NADP(+) = 3-dehydroshikimate + NADPH + H(+)</text>
        <dbReference type="Rhea" id="RHEA:17737"/>
        <dbReference type="ChEBI" id="CHEBI:15378"/>
        <dbReference type="ChEBI" id="CHEBI:16630"/>
        <dbReference type="ChEBI" id="CHEBI:36208"/>
        <dbReference type="ChEBI" id="CHEBI:57783"/>
        <dbReference type="ChEBI" id="CHEBI:58349"/>
        <dbReference type="EC" id="1.1.1.25"/>
    </reaction>
</comment>
<accession>A0A9Q4B1X6</accession>
<dbReference type="InterPro" id="IPR011342">
    <property type="entry name" value="Shikimate_DH"/>
</dbReference>
<dbReference type="NCBIfam" id="TIGR00507">
    <property type="entry name" value="aroE"/>
    <property type="match status" value="1"/>
</dbReference>
<dbReference type="Pfam" id="PF18317">
    <property type="entry name" value="SDH_C"/>
    <property type="match status" value="1"/>
</dbReference>
<dbReference type="GO" id="GO:0009423">
    <property type="term" value="P:chorismate biosynthetic process"/>
    <property type="evidence" value="ECO:0007669"/>
    <property type="project" value="UniProtKB-UniRule"/>
</dbReference>
<dbReference type="Proteomes" id="UP001057753">
    <property type="component" value="Unassembled WGS sequence"/>
</dbReference>
<evidence type="ECO:0000259" key="11">
    <source>
        <dbReference type="Pfam" id="PF18317"/>
    </source>
</evidence>
<dbReference type="PANTHER" id="PTHR21089">
    <property type="entry name" value="SHIKIMATE DEHYDROGENASE"/>
    <property type="match status" value="1"/>
</dbReference>
<evidence type="ECO:0000256" key="1">
    <source>
        <dbReference type="ARBA" id="ARBA00004871"/>
    </source>
</evidence>
<keyword evidence="3 8" id="KW-0028">Amino-acid biosynthesis</keyword>
<dbReference type="EMBL" id="JABXYM010000001">
    <property type="protein sequence ID" value="MCR6096817.1"/>
    <property type="molecule type" value="Genomic_DNA"/>
</dbReference>
<dbReference type="InterPro" id="IPR006151">
    <property type="entry name" value="Shikm_DH/Glu-tRNA_Rdtase"/>
</dbReference>
<organism evidence="12 13">
    <name type="scientific">Salipaludibacillus agaradhaerens</name>
    <name type="common">Bacillus agaradhaerens</name>
    <dbReference type="NCBI Taxonomy" id="76935"/>
    <lineage>
        <taxon>Bacteria</taxon>
        <taxon>Bacillati</taxon>
        <taxon>Bacillota</taxon>
        <taxon>Bacilli</taxon>
        <taxon>Bacillales</taxon>
        <taxon>Bacillaceae</taxon>
    </lineage>
</organism>
<feature type="active site" description="Proton acceptor" evidence="8">
    <location>
        <position position="66"/>
    </location>
</feature>
<feature type="binding site" evidence="8">
    <location>
        <position position="242"/>
    </location>
    <ligand>
        <name>NADP(+)</name>
        <dbReference type="ChEBI" id="CHEBI:58349"/>
    </ligand>
</feature>
<dbReference type="OrthoDB" id="9792692at2"/>
<evidence type="ECO:0000256" key="2">
    <source>
        <dbReference type="ARBA" id="ARBA00012962"/>
    </source>
</evidence>
<dbReference type="FunFam" id="3.40.50.10860:FF:000004">
    <property type="entry name" value="Quinate/shikimate dehydrogenase"/>
    <property type="match status" value="1"/>
</dbReference>
<dbReference type="NCBIfam" id="NF001314">
    <property type="entry name" value="PRK00258.2-2"/>
    <property type="match status" value="1"/>
</dbReference>
<feature type="binding site" evidence="8">
    <location>
        <position position="219"/>
    </location>
    <ligand>
        <name>NADP(+)</name>
        <dbReference type="ChEBI" id="CHEBI:58349"/>
    </ligand>
</feature>
<evidence type="ECO:0000256" key="3">
    <source>
        <dbReference type="ARBA" id="ARBA00022605"/>
    </source>
</evidence>
<dbReference type="Pfam" id="PF08501">
    <property type="entry name" value="Shikimate_dh_N"/>
    <property type="match status" value="1"/>
</dbReference>
<dbReference type="Gene3D" id="3.40.50.720">
    <property type="entry name" value="NAD(P)-binding Rossmann-like Domain"/>
    <property type="match status" value="1"/>
</dbReference>
<feature type="binding site" evidence="8">
    <location>
        <position position="62"/>
    </location>
    <ligand>
        <name>shikimate</name>
        <dbReference type="ChEBI" id="CHEBI:36208"/>
    </ligand>
</feature>
<dbReference type="InterPro" id="IPR041121">
    <property type="entry name" value="SDH_C"/>
</dbReference>
<dbReference type="InterPro" id="IPR036291">
    <property type="entry name" value="NAD(P)-bd_dom_sf"/>
</dbReference>
<keyword evidence="4 8" id="KW-0521">NADP</keyword>
<dbReference type="NCBIfam" id="NF001319">
    <property type="entry name" value="PRK00258.3-3"/>
    <property type="match status" value="1"/>
</dbReference>
<comment type="pathway">
    <text evidence="1 8">Metabolic intermediate biosynthesis; chorismate biosynthesis; chorismate from D-erythrose 4-phosphate and phosphoenolpyruvate: step 4/7.</text>
</comment>
<comment type="caution">
    <text evidence="8">Lacks conserved residue(s) required for the propagation of feature annotation.</text>
</comment>
<feature type="binding site" evidence="8">
    <location>
        <position position="249"/>
    </location>
    <ligand>
        <name>shikimate</name>
        <dbReference type="ChEBI" id="CHEBI:36208"/>
    </ligand>
</feature>
<evidence type="ECO:0000256" key="5">
    <source>
        <dbReference type="ARBA" id="ARBA00023002"/>
    </source>
</evidence>
<dbReference type="GO" id="GO:0008652">
    <property type="term" value="P:amino acid biosynthetic process"/>
    <property type="evidence" value="ECO:0007669"/>
    <property type="project" value="UniProtKB-KW"/>
</dbReference>
<proteinExistence type="inferred from homology"/>
<feature type="binding site" evidence="8">
    <location>
        <begin position="127"/>
        <end position="131"/>
    </location>
    <ligand>
        <name>NADP(+)</name>
        <dbReference type="ChEBI" id="CHEBI:58349"/>
    </ligand>
</feature>
<evidence type="ECO:0000256" key="8">
    <source>
        <dbReference type="HAMAP-Rule" id="MF_00222"/>
    </source>
</evidence>
<feature type="domain" description="SDH C-terminal" evidence="11">
    <location>
        <begin position="242"/>
        <end position="272"/>
    </location>
</feature>
<keyword evidence="5 8" id="KW-0560">Oxidoreductase</keyword>
<dbReference type="GO" id="GO:0019632">
    <property type="term" value="P:shikimate metabolic process"/>
    <property type="evidence" value="ECO:0007669"/>
    <property type="project" value="InterPro"/>
</dbReference>
<dbReference type="GO" id="GO:0005829">
    <property type="term" value="C:cytosol"/>
    <property type="evidence" value="ECO:0007669"/>
    <property type="project" value="TreeGrafter"/>
</dbReference>
<evidence type="ECO:0000256" key="7">
    <source>
        <dbReference type="ARBA" id="ARBA00049442"/>
    </source>
</evidence>
<keyword evidence="6 8" id="KW-0057">Aromatic amino acid biosynthesis</keyword>
<evidence type="ECO:0000259" key="9">
    <source>
        <dbReference type="Pfam" id="PF01488"/>
    </source>
</evidence>
<dbReference type="EC" id="1.1.1.25" evidence="2 8"/>
<evidence type="ECO:0000256" key="4">
    <source>
        <dbReference type="ARBA" id="ARBA00022857"/>
    </source>
</evidence>
<comment type="similarity">
    <text evidence="8">Belongs to the shikimate dehydrogenase family.</text>
</comment>
<keyword evidence="13" id="KW-1185">Reference proteome</keyword>
<dbReference type="InterPro" id="IPR022893">
    <property type="entry name" value="Shikimate_DH_fam"/>
</dbReference>
<dbReference type="InterPro" id="IPR013708">
    <property type="entry name" value="Shikimate_DH-bd_N"/>
</dbReference>
<dbReference type="PANTHER" id="PTHR21089:SF1">
    <property type="entry name" value="BIFUNCTIONAL 3-DEHYDROQUINATE DEHYDRATASE_SHIKIMATE DEHYDROGENASE, CHLOROPLASTIC"/>
    <property type="match status" value="1"/>
</dbReference>
<dbReference type="Pfam" id="PF01488">
    <property type="entry name" value="Shikimate_DH"/>
    <property type="match status" value="1"/>
</dbReference>
<comment type="function">
    <text evidence="8">Involved in the biosynthesis of the chorismate, which leads to the biosynthesis of aromatic amino acids. Catalyzes the reversible NADPH linked reduction of 3-dehydroshikimate (DHSA) to yield shikimate (SA).</text>
</comment>
<dbReference type="GO" id="GO:0004764">
    <property type="term" value="F:shikimate 3-dehydrogenase (NADP+) activity"/>
    <property type="evidence" value="ECO:0007669"/>
    <property type="project" value="UniProtKB-UniRule"/>
</dbReference>
<feature type="binding site" evidence="8">
    <location>
        <begin position="15"/>
        <end position="17"/>
    </location>
    <ligand>
        <name>shikimate</name>
        <dbReference type="ChEBI" id="CHEBI:36208"/>
    </ligand>
</feature>
<dbReference type="InterPro" id="IPR046346">
    <property type="entry name" value="Aminoacid_DH-like_N_sf"/>
</dbReference>
<dbReference type="GO" id="GO:0050661">
    <property type="term" value="F:NADP binding"/>
    <property type="evidence" value="ECO:0007669"/>
    <property type="project" value="InterPro"/>
</dbReference>
<name>A0A9Q4B1X6_SALAG</name>
<feature type="binding site" evidence="8">
    <location>
        <position position="102"/>
    </location>
    <ligand>
        <name>shikimate</name>
        <dbReference type="ChEBI" id="CHEBI:36208"/>
    </ligand>
</feature>
<dbReference type="RefSeq" id="WP_078577140.1">
    <property type="nucleotide sequence ID" value="NZ_JABXYM010000001.1"/>
</dbReference>
<protein>
    <recommendedName>
        <fullName evidence="2 8">Shikimate dehydrogenase (NADP(+))</fullName>
        <shortName evidence="8">SDH</shortName>
        <ecNumber evidence="2 8">1.1.1.25</ecNumber>
    </recommendedName>
</protein>
<dbReference type="SUPFAM" id="SSF53223">
    <property type="entry name" value="Aminoacid dehydrogenase-like, N-terminal domain"/>
    <property type="match status" value="1"/>
</dbReference>
<evidence type="ECO:0000259" key="10">
    <source>
        <dbReference type="Pfam" id="PF08501"/>
    </source>
</evidence>
<gene>
    <name evidence="8 12" type="primary">aroE</name>
    <name evidence="12" type="ORF">HXA33_09640</name>
</gene>
<evidence type="ECO:0000256" key="6">
    <source>
        <dbReference type="ARBA" id="ARBA00023141"/>
    </source>
</evidence>
<feature type="binding site" evidence="8">
    <location>
        <begin position="151"/>
        <end position="156"/>
    </location>
    <ligand>
        <name>NADP(+)</name>
        <dbReference type="ChEBI" id="CHEBI:58349"/>
    </ligand>
</feature>
<feature type="domain" description="Quinate/shikimate 5-dehydrogenase/glutamyl-tRNA reductase" evidence="9">
    <location>
        <begin position="116"/>
        <end position="193"/>
    </location>
</feature>
<dbReference type="AlphaFoldDB" id="A0A9Q4B1X6"/>
<dbReference type="GO" id="GO:0009073">
    <property type="term" value="P:aromatic amino acid family biosynthetic process"/>
    <property type="evidence" value="ECO:0007669"/>
    <property type="project" value="UniProtKB-KW"/>
</dbReference>
<dbReference type="CDD" id="cd01065">
    <property type="entry name" value="NAD_bind_Shikimate_DH"/>
    <property type="match status" value="1"/>
</dbReference>
<comment type="caution">
    <text evidence="12">The sequence shown here is derived from an EMBL/GenBank/DDBJ whole genome shotgun (WGS) entry which is preliminary data.</text>
</comment>
<dbReference type="Gene3D" id="3.40.50.10860">
    <property type="entry name" value="Leucine Dehydrogenase, chain A, domain 1"/>
    <property type="match status" value="1"/>
</dbReference>
<feature type="binding site" evidence="8">
    <location>
        <position position="87"/>
    </location>
    <ligand>
        <name>shikimate</name>
        <dbReference type="ChEBI" id="CHEBI:36208"/>
    </ligand>
</feature>
<comment type="subunit">
    <text evidence="8">Homodimer.</text>
</comment>